<reference evidence="1" key="1">
    <citation type="submission" date="2024-07" db="EMBL/GenBank/DDBJ databases">
        <title>Genome sequencing of plant associated microbes to promote plant fitness in Sorghum bicolor and Oryza sativa.</title>
        <authorList>
            <person name="Coleman-Derr D."/>
        </authorList>
    </citation>
    <scope>NUCLEOTIDE SEQUENCE</scope>
    <source>
        <strain evidence="1">SAI-173</strain>
    </source>
</reference>
<protein>
    <submittedName>
        <fullName evidence="1">Uncharacterized protein</fullName>
    </submittedName>
</protein>
<gene>
    <name evidence="1" type="ORF">RKD21_006060</name>
</gene>
<evidence type="ECO:0000313" key="2">
    <source>
        <dbReference type="Proteomes" id="UP001565447"/>
    </source>
</evidence>
<accession>A0ACC6UWK6</accession>
<proteinExistence type="predicted"/>
<comment type="caution">
    <text evidence="1">The sequence shown here is derived from an EMBL/GenBank/DDBJ whole genome shotgun (WGS) entry which is preliminary data.</text>
</comment>
<organism evidence="1 2">
    <name type="scientific">Streptomyces albogriseolus</name>
    <dbReference type="NCBI Taxonomy" id="1887"/>
    <lineage>
        <taxon>Bacteria</taxon>
        <taxon>Bacillati</taxon>
        <taxon>Actinomycetota</taxon>
        <taxon>Actinomycetes</taxon>
        <taxon>Kitasatosporales</taxon>
        <taxon>Streptomycetaceae</taxon>
        <taxon>Streptomyces</taxon>
        <taxon>Streptomyces albogriseolus group</taxon>
    </lineage>
</organism>
<sequence>MAEATITPRTRSRCSASRAVTASSESMNAAFMVFTDWPGSSRTRVTTPVSSCSQRMVVDSVLIRMRSW</sequence>
<dbReference type="Proteomes" id="UP001565447">
    <property type="component" value="Unassembled WGS sequence"/>
</dbReference>
<evidence type="ECO:0000313" key="1">
    <source>
        <dbReference type="EMBL" id="MEY9815803.1"/>
    </source>
</evidence>
<name>A0ACC6UWK6_STRAO</name>
<dbReference type="EMBL" id="JBGCBD010000002">
    <property type="protein sequence ID" value="MEY9815803.1"/>
    <property type="molecule type" value="Genomic_DNA"/>
</dbReference>
<keyword evidence="2" id="KW-1185">Reference proteome</keyword>